<dbReference type="OrthoDB" id="276744at2759"/>
<dbReference type="PANTHER" id="PTHR33332">
    <property type="entry name" value="REVERSE TRANSCRIPTASE DOMAIN-CONTAINING PROTEIN"/>
    <property type="match status" value="1"/>
</dbReference>
<accession>A0A2I0ULY8</accession>
<evidence type="ECO:0000313" key="1">
    <source>
        <dbReference type="EMBL" id="PKU47066.1"/>
    </source>
</evidence>
<dbReference type="Proteomes" id="UP000233556">
    <property type="component" value="Unassembled WGS sequence"/>
</dbReference>
<dbReference type="EMBL" id="KZ505689">
    <property type="protein sequence ID" value="PKU47066.1"/>
    <property type="molecule type" value="Genomic_DNA"/>
</dbReference>
<reference evidence="2" key="1">
    <citation type="submission" date="2017-11" db="EMBL/GenBank/DDBJ databases">
        <authorList>
            <person name="Lima N.C."/>
            <person name="Parody-Merino A.M."/>
            <person name="Battley P.F."/>
            <person name="Fidler A.E."/>
            <person name="Prosdocimi F."/>
        </authorList>
    </citation>
    <scope>NUCLEOTIDE SEQUENCE [LARGE SCALE GENOMIC DNA]</scope>
</reference>
<organism evidence="1 2">
    <name type="scientific">Limosa lapponica baueri</name>
    <dbReference type="NCBI Taxonomy" id="1758121"/>
    <lineage>
        <taxon>Eukaryota</taxon>
        <taxon>Metazoa</taxon>
        <taxon>Chordata</taxon>
        <taxon>Craniata</taxon>
        <taxon>Vertebrata</taxon>
        <taxon>Euteleostomi</taxon>
        <taxon>Archelosauria</taxon>
        <taxon>Archosauria</taxon>
        <taxon>Dinosauria</taxon>
        <taxon>Saurischia</taxon>
        <taxon>Theropoda</taxon>
        <taxon>Coelurosauria</taxon>
        <taxon>Aves</taxon>
        <taxon>Neognathae</taxon>
        <taxon>Neoaves</taxon>
        <taxon>Charadriiformes</taxon>
        <taxon>Scolopacidae</taxon>
        <taxon>Limosa</taxon>
    </lineage>
</organism>
<name>A0A2I0ULY8_LIMLA</name>
<keyword evidence="2" id="KW-1185">Reference proteome</keyword>
<sequence>MNQQCARVAKKANSILACIRISVVSRTREVIVPMYSALVRPHLEYCVQFWAHHYKKDIEVLECVQRRSTKLYKSAMEGEFPAVFAVLASSKTQISSDLKGCLGPVQQVQKILKFTFCQSFNLPNIASSSISVTGEEDAIEINEADELQE</sequence>
<reference evidence="2" key="2">
    <citation type="submission" date="2017-12" db="EMBL/GenBank/DDBJ databases">
        <title>Genome sequence of the Bar-tailed Godwit (Limosa lapponica baueri).</title>
        <authorList>
            <person name="Lima N.C.B."/>
            <person name="Parody-Merino A.M."/>
            <person name="Battley P.F."/>
            <person name="Fidler A.E."/>
            <person name="Prosdocimi F."/>
        </authorList>
    </citation>
    <scope>NUCLEOTIDE SEQUENCE [LARGE SCALE GENOMIC DNA]</scope>
</reference>
<protein>
    <submittedName>
        <fullName evidence="1">Uncharacterized protein</fullName>
    </submittedName>
</protein>
<dbReference type="AlphaFoldDB" id="A0A2I0ULY8"/>
<gene>
    <name evidence="1" type="ORF">llap_2615</name>
</gene>
<proteinExistence type="predicted"/>
<evidence type="ECO:0000313" key="2">
    <source>
        <dbReference type="Proteomes" id="UP000233556"/>
    </source>
</evidence>